<reference evidence="2" key="3">
    <citation type="submission" date="2025-08" db="UniProtKB">
        <authorList>
            <consortium name="RefSeq"/>
        </authorList>
    </citation>
    <scope>IDENTIFICATION</scope>
</reference>
<evidence type="ECO:0000313" key="2">
    <source>
        <dbReference type="RefSeq" id="WP_051378356.1"/>
    </source>
</evidence>
<reference evidence="2" key="1">
    <citation type="journal article" date="2004" name="Mol. Microbiol.">
        <title>Widespread distribution of a lexA-regulated DNA damage-inducible multiple gene cassette in the Proteobacteria phylum.</title>
        <authorList>
            <person name="Abella M."/>
            <person name="Erill I."/>
            <person name="Jara M."/>
            <person name="Mazon G."/>
            <person name="Campoy S."/>
            <person name="Barbe J."/>
        </authorList>
    </citation>
    <scope>NUCLEOTIDE SEQUENCE</scope>
</reference>
<name>A0A8B6X9A0_9BURK</name>
<dbReference type="AlphaFoldDB" id="A0A8B6X9A0"/>
<dbReference type="InterPro" id="IPR047610">
    <property type="entry name" value="ImuA_translesion"/>
</dbReference>
<accession>A0A8B6X9A0</accession>
<dbReference type="NCBIfam" id="NF033429">
    <property type="entry name" value="ImuA_translesion"/>
    <property type="match status" value="1"/>
</dbReference>
<proteinExistence type="predicted"/>
<dbReference type="RefSeq" id="WP_051378356.1">
    <property type="nucleotide sequence ID" value="NZ_AXWS01000008.1"/>
</dbReference>
<keyword evidence="1" id="KW-1185">Reference proteome</keyword>
<organism evidence="1 2">
    <name type="scientific">Derxia gummosa DSM 723</name>
    <dbReference type="NCBI Taxonomy" id="1121388"/>
    <lineage>
        <taxon>Bacteria</taxon>
        <taxon>Pseudomonadati</taxon>
        <taxon>Pseudomonadota</taxon>
        <taxon>Betaproteobacteria</taxon>
        <taxon>Burkholderiales</taxon>
        <taxon>Alcaligenaceae</taxon>
        <taxon>Derxia</taxon>
    </lineage>
</organism>
<gene>
    <name evidence="2" type="primary">imuA</name>
</gene>
<evidence type="ECO:0000313" key="1">
    <source>
        <dbReference type="Proteomes" id="UP000675920"/>
    </source>
</evidence>
<dbReference type="Proteomes" id="UP000675920">
    <property type="component" value="Unplaced"/>
</dbReference>
<reference evidence="2" key="2">
    <citation type="journal article" date="2012" name="Cells">
        <title>Multiple strategies for translesion synthesis in bacteria.</title>
        <authorList>
            <person name="Ippoliti P.J."/>
            <person name="Delateur N.A."/>
            <person name="Jones K.M."/>
            <person name="Beuning P.J."/>
        </authorList>
    </citation>
    <scope>NUCLEOTIDE SEQUENCE</scope>
</reference>
<dbReference type="SUPFAM" id="SSF52540">
    <property type="entry name" value="P-loop containing nucleoside triphosphate hydrolases"/>
    <property type="match status" value="1"/>
</dbReference>
<sequence>MFLQAIRASGQRVGAALRRVLWQGDHLAADDQPAIATGFRRLNRELPGGGWPVGALTELLIPRAGIGEMRLLAPALRHLAAEDRWMVLVAPSSHDDSRPEPYGPALEQLGLKLDRLLVIDTQHAADRLWAVEQALRCPGFGALLAWLPDAWPDQLRKLQLAAQGSEGLCFVMRPPTAQIESSPSPLRLACRAVRSSAVDAPTGINPHRIEVDIFKRRGPPLDFPLHLELPPLLAPAVSHAKPQSLDGLSPEIELSESSQSIPRRPAHVVDRPRLYAVAA</sequence>
<dbReference type="OrthoDB" id="9811176at2"/>
<dbReference type="Gene3D" id="3.40.50.300">
    <property type="entry name" value="P-loop containing nucleotide triphosphate hydrolases"/>
    <property type="match status" value="1"/>
</dbReference>
<protein>
    <submittedName>
        <fullName evidence="2">Translesion DNA synthesis-associated protein ImuA</fullName>
    </submittedName>
</protein>
<dbReference type="InterPro" id="IPR027417">
    <property type="entry name" value="P-loop_NTPase"/>
</dbReference>